<organism evidence="2 3">
    <name type="scientific">Algoriphagus sanaruensis</name>
    <dbReference type="NCBI Taxonomy" id="1727163"/>
    <lineage>
        <taxon>Bacteria</taxon>
        <taxon>Pseudomonadati</taxon>
        <taxon>Bacteroidota</taxon>
        <taxon>Cytophagia</taxon>
        <taxon>Cytophagales</taxon>
        <taxon>Cyclobacteriaceae</taxon>
        <taxon>Algoriphagus</taxon>
    </lineage>
</organism>
<keyword evidence="3" id="KW-1185">Reference proteome</keyword>
<dbReference type="KEGG" id="alm:AO498_08220"/>
<accession>A0A142EMP2</accession>
<reference evidence="3" key="1">
    <citation type="submission" date="2015-09" db="EMBL/GenBank/DDBJ databases">
        <title>Complete sequence of Algoriphagus sp. M8-2.</title>
        <authorList>
            <person name="Shintani M."/>
        </authorList>
    </citation>
    <scope>NUCLEOTIDE SEQUENCE [LARGE SCALE GENOMIC DNA]</scope>
    <source>
        <strain evidence="3">M8-2</strain>
    </source>
</reference>
<feature type="transmembrane region" description="Helical" evidence="1">
    <location>
        <begin position="135"/>
        <end position="155"/>
    </location>
</feature>
<sequence length="443" mass="45972">MLTLLIILAALALILISIIKFDIHPFLALFLGAIIYGLMMGMDTELILKSISEGFGGVMGSVGLLILLGVILGTFLEKTGGALVIAEKVLKWVGEKSVNLSLMLSSWVLSIPVFGDSTIIMMNPIAKSLASKSSLSYAATIVAVSLGAMASHSLVPPTPGPIATAGILGADLGLVIFYGGLVSLLTLIPLLIFVQKAVTKISLKPKVVTDEKTVPLEDRPKFGSALLPILVPLVLIILASIANYPTKPLGEGGIIKAIQFIGTPVIALLIGAILSFTLPKKFDRKLLSSSGWIGEAILLSAPVILITGAGAVFGKMLQNSGVGDLVTSTMSDANWGIFLPFLIAFGLKTAQGSTTVAMITTASIVAPMLGPLGLDSEMMKVFTCVAIGAGALGISHANDSGFWVVTQLSGMTTKQGNQSHSMGTLIAGITAICLVYILSIFLG</sequence>
<reference evidence="2 3" key="2">
    <citation type="journal article" date="2016" name="Genome Announc.">
        <title>Complete Genome Sequence of Algoriphagus sp. Strain M8-2, Isolated from a Brackish Lake.</title>
        <authorList>
            <person name="Muraguchi Y."/>
            <person name="Kushimoto K."/>
            <person name="Ohtsubo Y."/>
            <person name="Suzuki T."/>
            <person name="Dohra H."/>
            <person name="Kimbara K."/>
            <person name="Shintani M."/>
        </authorList>
    </citation>
    <scope>NUCLEOTIDE SEQUENCE [LARGE SCALE GENOMIC DNA]</scope>
    <source>
        <strain evidence="2 3">M8-2</strain>
    </source>
</reference>
<dbReference type="Proteomes" id="UP000073816">
    <property type="component" value="Chromosome"/>
</dbReference>
<feature type="transmembrane region" description="Helical" evidence="1">
    <location>
        <begin position="222"/>
        <end position="242"/>
    </location>
</feature>
<evidence type="ECO:0000313" key="3">
    <source>
        <dbReference type="Proteomes" id="UP000073816"/>
    </source>
</evidence>
<feature type="transmembrane region" description="Helical" evidence="1">
    <location>
        <begin position="96"/>
        <end position="114"/>
    </location>
</feature>
<dbReference type="GO" id="GO:0015128">
    <property type="term" value="F:gluconate transmembrane transporter activity"/>
    <property type="evidence" value="ECO:0007669"/>
    <property type="project" value="InterPro"/>
</dbReference>
<protein>
    <submittedName>
        <fullName evidence="2">Gluconate transporter</fullName>
    </submittedName>
</protein>
<dbReference type="PANTHER" id="PTHR30354:SF11">
    <property type="entry name" value="PERMEASE"/>
    <property type="match status" value="1"/>
</dbReference>
<evidence type="ECO:0000256" key="1">
    <source>
        <dbReference type="SAM" id="Phobius"/>
    </source>
</evidence>
<feature type="transmembrane region" description="Helical" evidence="1">
    <location>
        <begin position="254"/>
        <end position="276"/>
    </location>
</feature>
<name>A0A142EMP2_9BACT</name>
<proteinExistence type="predicted"/>
<dbReference type="STRING" id="1727163.AO498_08220"/>
<dbReference type="Pfam" id="PF02447">
    <property type="entry name" value="GntP_permease"/>
    <property type="match status" value="1"/>
</dbReference>
<feature type="transmembrane region" description="Helical" evidence="1">
    <location>
        <begin position="55"/>
        <end position="76"/>
    </location>
</feature>
<keyword evidence="1" id="KW-0472">Membrane</keyword>
<dbReference type="PANTHER" id="PTHR30354">
    <property type="entry name" value="GNT FAMILY GLUCONATE TRANSPORTER"/>
    <property type="match status" value="1"/>
</dbReference>
<feature type="transmembrane region" description="Helical" evidence="1">
    <location>
        <begin position="296"/>
        <end position="317"/>
    </location>
</feature>
<dbReference type="AlphaFoldDB" id="A0A142EMP2"/>
<feature type="transmembrane region" description="Helical" evidence="1">
    <location>
        <begin position="337"/>
        <end position="369"/>
    </location>
</feature>
<feature type="transmembrane region" description="Helical" evidence="1">
    <location>
        <begin position="27"/>
        <end position="48"/>
    </location>
</feature>
<dbReference type="OrthoDB" id="9787129at2"/>
<dbReference type="RefSeq" id="WP_067545859.1">
    <property type="nucleotide sequence ID" value="NZ_CP012836.1"/>
</dbReference>
<dbReference type="EMBL" id="CP012836">
    <property type="protein sequence ID" value="AMQ56397.1"/>
    <property type="molecule type" value="Genomic_DNA"/>
</dbReference>
<dbReference type="InterPro" id="IPR003474">
    <property type="entry name" value="Glcn_transporter"/>
</dbReference>
<keyword evidence="1" id="KW-1133">Transmembrane helix</keyword>
<gene>
    <name evidence="2" type="ORF">AO498_08220</name>
</gene>
<evidence type="ECO:0000313" key="2">
    <source>
        <dbReference type="EMBL" id="AMQ56397.1"/>
    </source>
</evidence>
<dbReference type="PATRIC" id="fig|1727163.4.peg.1705"/>
<feature type="transmembrane region" description="Helical" evidence="1">
    <location>
        <begin position="175"/>
        <end position="194"/>
    </location>
</feature>
<keyword evidence="1" id="KW-0812">Transmembrane</keyword>
<feature type="transmembrane region" description="Helical" evidence="1">
    <location>
        <begin position="381"/>
        <end position="405"/>
    </location>
</feature>
<feature type="transmembrane region" description="Helical" evidence="1">
    <location>
        <begin position="425"/>
        <end position="442"/>
    </location>
</feature>
<dbReference type="GO" id="GO:0005886">
    <property type="term" value="C:plasma membrane"/>
    <property type="evidence" value="ECO:0007669"/>
    <property type="project" value="TreeGrafter"/>
</dbReference>